<proteinExistence type="predicted"/>
<dbReference type="AlphaFoldDB" id="F6D751"/>
<dbReference type="eggNOG" id="arCOG10855">
    <property type="taxonomic scope" value="Archaea"/>
</dbReference>
<name>F6D751_METPW</name>
<dbReference type="OrthoDB" id="68942at2157"/>
<dbReference type="RefSeq" id="WP_013826509.1">
    <property type="nucleotide sequence ID" value="NC_015574.1"/>
</dbReference>
<accession>F6D751</accession>
<organism evidence="1 2">
    <name type="scientific">Methanobacterium paludis (strain DSM 25820 / JCM 18151 / SWAN1)</name>
    <dbReference type="NCBI Taxonomy" id="868131"/>
    <lineage>
        <taxon>Archaea</taxon>
        <taxon>Methanobacteriati</taxon>
        <taxon>Methanobacteriota</taxon>
        <taxon>Methanomada group</taxon>
        <taxon>Methanobacteria</taxon>
        <taxon>Methanobacteriales</taxon>
        <taxon>Methanobacteriaceae</taxon>
        <taxon>Methanobacterium</taxon>
    </lineage>
</organism>
<dbReference type="KEGG" id="mew:MSWAN_2001"/>
<gene>
    <name evidence="1" type="ordered locus">MSWAN_2001</name>
</gene>
<evidence type="ECO:0000313" key="2">
    <source>
        <dbReference type="Proteomes" id="UP000009231"/>
    </source>
</evidence>
<reference evidence="1 2" key="1">
    <citation type="journal article" date="2014" name="Int. J. Syst. Evol. Microbiol.">
        <title>Methanobacterium paludis sp. nov. and a novel strain of Methanobacterium lacus isolated from northern peatlands.</title>
        <authorList>
            <person name="Cadillo-Quiroz H."/>
            <person name="Brauer S.L."/>
            <person name="Goodson N."/>
            <person name="Yavitt J.B."/>
            <person name="Zinder S.H."/>
        </authorList>
    </citation>
    <scope>NUCLEOTIDE SEQUENCE [LARGE SCALE GENOMIC DNA]</scope>
    <source>
        <strain evidence="2">DSM 25820 / JCM 18151 / SWAN1</strain>
    </source>
</reference>
<sequence>MDENEEKACEIYQDLKKDYDGVEKVLMEKEDTFCIYADDDTLWKIFEDIEKGVKSIEFNAGANEAHYLRVIP</sequence>
<keyword evidence="2" id="KW-1185">Reference proteome</keyword>
<dbReference type="GeneID" id="10669519"/>
<protein>
    <submittedName>
        <fullName evidence="1">Uncharacterized protein</fullName>
    </submittedName>
</protein>
<dbReference type="EMBL" id="CP002772">
    <property type="protein sequence ID" value="AEG19010.1"/>
    <property type="molecule type" value="Genomic_DNA"/>
</dbReference>
<dbReference type="HOGENOM" id="CLU_2712885_0_0_2"/>
<dbReference type="Proteomes" id="UP000009231">
    <property type="component" value="Chromosome"/>
</dbReference>
<evidence type="ECO:0000313" key="1">
    <source>
        <dbReference type="EMBL" id="AEG19010.1"/>
    </source>
</evidence>